<evidence type="ECO:0000313" key="6">
    <source>
        <dbReference type="Proteomes" id="UP001500063"/>
    </source>
</evidence>
<reference evidence="5 6" key="1">
    <citation type="journal article" date="2019" name="Int. J. Syst. Evol. Microbiol.">
        <title>The Global Catalogue of Microorganisms (GCM) 10K type strain sequencing project: providing services to taxonomists for standard genome sequencing and annotation.</title>
        <authorList>
            <consortium name="The Broad Institute Genomics Platform"/>
            <consortium name="The Broad Institute Genome Sequencing Center for Infectious Disease"/>
            <person name="Wu L."/>
            <person name="Ma J."/>
        </authorList>
    </citation>
    <scope>NUCLEOTIDE SEQUENCE [LARGE SCALE GENOMIC DNA]</scope>
    <source>
        <strain evidence="5 6">JCM 4565</strain>
    </source>
</reference>
<dbReference type="RefSeq" id="WP_344118394.1">
    <property type="nucleotide sequence ID" value="NZ_BAAABW010000016.1"/>
</dbReference>
<sequence>MIYVNRPVVALPPHEVTLKEIQDDIVRAHPDHPRLPAILRVLDSTGVQHRRFARPLATVAADRPSAESNAEAYADLCELAERAAREALRTGGLGPVDVDCLITSHATAFAVPGLDVHLVNALGLRSTVSRIPMTQLGCAGGAHALVRAAEYLAAHPGQRVLIVAGEILSSVYQHSDDSMEAMIYKALFGDSAGACVVGDARPAGAAFRVDDTWEYVVPDSTERYEMTLDDRGFHFGSTPAALKGVGDLMPHLREWLGADTGAWKPQFTVAHTGGPRILMDLAKGLGCDPDVTRHSWESLQQRGNLGAVAVLDVLARTYDEPPATGDTGVLIGFGPGFTAAACRATWCGPTGAEERS</sequence>
<dbReference type="SUPFAM" id="SSF53901">
    <property type="entry name" value="Thiolase-like"/>
    <property type="match status" value="2"/>
</dbReference>
<dbReference type="PIRSF" id="PIRSF000451">
    <property type="entry name" value="PKS_III"/>
    <property type="match status" value="1"/>
</dbReference>
<comment type="similarity">
    <text evidence="1">Belongs to the thiolase-like superfamily. Chalcone/stilbene synthases family.</text>
</comment>
<keyword evidence="2" id="KW-0808">Transferase</keyword>
<evidence type="ECO:0000313" key="5">
    <source>
        <dbReference type="EMBL" id="GAA0352584.1"/>
    </source>
</evidence>
<name>A0ABN0X184_9ACTN</name>
<dbReference type="InterPro" id="IPR001099">
    <property type="entry name" value="Chalcone/stilbene_synt_N"/>
</dbReference>
<dbReference type="EMBL" id="BAAABW010000016">
    <property type="protein sequence ID" value="GAA0352584.1"/>
    <property type="molecule type" value="Genomic_DNA"/>
</dbReference>
<feature type="domain" description="Chalcone/stilbene synthase C-terminal" evidence="4">
    <location>
        <begin position="217"/>
        <end position="339"/>
    </location>
</feature>
<dbReference type="Pfam" id="PF02797">
    <property type="entry name" value="Chal_sti_synt_C"/>
    <property type="match status" value="1"/>
</dbReference>
<accession>A0ABN0X184</accession>
<evidence type="ECO:0000259" key="4">
    <source>
        <dbReference type="Pfam" id="PF02797"/>
    </source>
</evidence>
<evidence type="ECO:0000256" key="2">
    <source>
        <dbReference type="ARBA" id="ARBA00022679"/>
    </source>
</evidence>
<dbReference type="Gene3D" id="3.40.47.10">
    <property type="match status" value="2"/>
</dbReference>
<dbReference type="PANTHER" id="PTHR11877">
    <property type="entry name" value="HYDROXYMETHYLGLUTARYL-COA SYNTHASE"/>
    <property type="match status" value="1"/>
</dbReference>
<gene>
    <name evidence="5" type="ORF">GCM10010319_32120</name>
</gene>
<dbReference type="InterPro" id="IPR012328">
    <property type="entry name" value="Chalcone/stilbene_synt_C"/>
</dbReference>
<organism evidence="5 6">
    <name type="scientific">Streptomyces blastmyceticus</name>
    <dbReference type="NCBI Taxonomy" id="68180"/>
    <lineage>
        <taxon>Bacteria</taxon>
        <taxon>Bacillati</taxon>
        <taxon>Actinomycetota</taxon>
        <taxon>Actinomycetes</taxon>
        <taxon>Kitasatosporales</taxon>
        <taxon>Streptomycetaceae</taxon>
        <taxon>Streptomyces</taxon>
    </lineage>
</organism>
<proteinExistence type="inferred from homology"/>
<dbReference type="InterPro" id="IPR016039">
    <property type="entry name" value="Thiolase-like"/>
</dbReference>
<protein>
    <submittedName>
        <fullName evidence="5">1,3,6,8-tetrahydroxynaphthalene synthase</fullName>
    </submittedName>
</protein>
<feature type="domain" description="Chalcone/stilbene synthase N-terminal" evidence="3">
    <location>
        <begin position="72"/>
        <end position="199"/>
    </location>
</feature>
<dbReference type="InterPro" id="IPR011141">
    <property type="entry name" value="Polyketide_synthase_type-III"/>
</dbReference>
<evidence type="ECO:0000259" key="3">
    <source>
        <dbReference type="Pfam" id="PF00195"/>
    </source>
</evidence>
<dbReference type="Pfam" id="PF00195">
    <property type="entry name" value="Chal_sti_synt_N"/>
    <property type="match status" value="1"/>
</dbReference>
<evidence type="ECO:0000256" key="1">
    <source>
        <dbReference type="ARBA" id="ARBA00005531"/>
    </source>
</evidence>
<comment type="caution">
    <text evidence="5">The sequence shown here is derived from an EMBL/GenBank/DDBJ whole genome shotgun (WGS) entry which is preliminary data.</text>
</comment>
<dbReference type="PANTHER" id="PTHR11877:SF46">
    <property type="entry name" value="TYPE III POLYKETIDE SYNTHASE A"/>
    <property type="match status" value="1"/>
</dbReference>
<dbReference type="Proteomes" id="UP001500063">
    <property type="component" value="Unassembled WGS sequence"/>
</dbReference>
<keyword evidence="6" id="KW-1185">Reference proteome</keyword>